<dbReference type="GO" id="GO:0005737">
    <property type="term" value="C:cytoplasm"/>
    <property type="evidence" value="ECO:0007669"/>
    <property type="project" value="UniProtKB-SubCell"/>
</dbReference>
<keyword evidence="6 10" id="KW-0547">Nucleotide-binding</keyword>
<dbReference type="PROSITE" id="PS51710">
    <property type="entry name" value="G_OBG"/>
    <property type="match status" value="1"/>
</dbReference>
<evidence type="ECO:0000256" key="6">
    <source>
        <dbReference type="ARBA" id="ARBA00022741"/>
    </source>
</evidence>
<dbReference type="Proteomes" id="UP000236023">
    <property type="component" value="Unassembled WGS sequence"/>
</dbReference>
<dbReference type="SUPFAM" id="SSF82051">
    <property type="entry name" value="Obg GTP-binding protein N-terminal domain"/>
    <property type="match status" value="1"/>
</dbReference>
<evidence type="ECO:0000256" key="8">
    <source>
        <dbReference type="ARBA" id="ARBA00022842"/>
    </source>
</evidence>
<feature type="compositionally biased region" description="Polar residues" evidence="11">
    <location>
        <begin position="129"/>
        <end position="143"/>
    </location>
</feature>
<evidence type="ECO:0000256" key="3">
    <source>
        <dbReference type="ARBA" id="ARBA00007699"/>
    </source>
</evidence>
<name>A0A2N8T3I6_STUST</name>
<feature type="binding site" evidence="10">
    <location>
        <begin position="166"/>
        <end position="173"/>
    </location>
    <ligand>
        <name>GTP</name>
        <dbReference type="ChEBI" id="CHEBI:37565"/>
    </ligand>
</feature>
<feature type="binding site" evidence="10">
    <location>
        <begin position="283"/>
        <end position="286"/>
    </location>
    <ligand>
        <name>GTP</name>
        <dbReference type="ChEBI" id="CHEBI:37565"/>
    </ligand>
</feature>
<keyword evidence="4 10" id="KW-0963">Cytoplasm</keyword>
<dbReference type="GO" id="GO:0019003">
    <property type="term" value="F:GDP binding"/>
    <property type="evidence" value="ECO:0007669"/>
    <property type="project" value="UniProtKB-ARBA"/>
</dbReference>
<sequence>MKFVDEVSIFVKAGDGGNGMMSFRREKFIEKGGPNGGDGGDGGSVYLEADENLNTLVDYRYTRRFHAQNGQKGGSTDCTGAKGEDLVLPVPVGTTVIDAATQEIMGDLTKAGQRLLVAQGGWHGLGNTRFKSSTNRAPRQTTPGKPGDARDLKLELKVLADVGLLGLPNAGKSTFIRSVSAAKPKVADYPFTTLVPNLGVVSVGRYKSFVIADIPGLIEGAAEGAGLGIRFLKHLARTRLLLHLVDMAPLDGSDPADAAEVILRELEKFSPALMQRDRWLVLNKADQLLDDEREERMRQVVERLEWEGPVFVISALEGEGTEALSQAIMRYLDERTLRIAEEPDYAEALAELDRQIEDEARARLQALDDQRALRRAGVKAADEVDDDDFDDDDDDEGGAEIIYVR</sequence>
<dbReference type="NCBIfam" id="NF008955">
    <property type="entry name" value="PRK12297.1"/>
    <property type="match status" value="1"/>
</dbReference>
<dbReference type="EMBL" id="POUT01000006">
    <property type="protein sequence ID" value="PNG09282.1"/>
    <property type="molecule type" value="Genomic_DNA"/>
</dbReference>
<evidence type="ECO:0000256" key="11">
    <source>
        <dbReference type="SAM" id="MobiDB-lite"/>
    </source>
</evidence>
<evidence type="ECO:0000256" key="5">
    <source>
        <dbReference type="ARBA" id="ARBA00022723"/>
    </source>
</evidence>
<dbReference type="GO" id="GO:0005525">
    <property type="term" value="F:GTP binding"/>
    <property type="evidence" value="ECO:0007669"/>
    <property type="project" value="UniProtKB-UniRule"/>
</dbReference>
<dbReference type="InterPro" id="IPR036726">
    <property type="entry name" value="GTP1_OBG_dom_sf"/>
</dbReference>
<dbReference type="FunFam" id="3.40.50.300:FF:000185">
    <property type="entry name" value="GTPase Obg"/>
    <property type="match status" value="1"/>
</dbReference>
<dbReference type="NCBIfam" id="TIGR02729">
    <property type="entry name" value="Obg_CgtA"/>
    <property type="match status" value="1"/>
</dbReference>
<reference evidence="14 15" key="1">
    <citation type="submission" date="2018-01" db="EMBL/GenBank/DDBJ databases">
        <title>Denitrification phenotypes of diverse strains of Pseudomonas stutzeri.</title>
        <authorList>
            <person name="Milligan D.A."/>
            <person name="Bergaust L."/>
            <person name="Bakken L.R."/>
            <person name="Frostegard A."/>
        </authorList>
    </citation>
    <scope>NUCLEOTIDE SEQUENCE [LARGE SCALE GENOMIC DNA]</scope>
    <source>
        <strain evidence="14 15">24a75</strain>
    </source>
</reference>
<feature type="domain" description="OBG-type G" evidence="12">
    <location>
        <begin position="160"/>
        <end position="333"/>
    </location>
</feature>
<evidence type="ECO:0000256" key="4">
    <source>
        <dbReference type="ARBA" id="ARBA00022490"/>
    </source>
</evidence>
<organism evidence="14 15">
    <name type="scientific">Stutzerimonas stutzeri</name>
    <name type="common">Pseudomonas stutzeri</name>
    <dbReference type="NCBI Taxonomy" id="316"/>
    <lineage>
        <taxon>Bacteria</taxon>
        <taxon>Pseudomonadati</taxon>
        <taxon>Pseudomonadota</taxon>
        <taxon>Gammaproteobacteria</taxon>
        <taxon>Pseudomonadales</taxon>
        <taxon>Pseudomonadaceae</taxon>
        <taxon>Stutzerimonas</taxon>
    </lineage>
</organism>
<dbReference type="SUPFAM" id="SSF52540">
    <property type="entry name" value="P-loop containing nucleoside triphosphate hydrolases"/>
    <property type="match status" value="1"/>
</dbReference>
<feature type="binding site" evidence="10">
    <location>
        <begin position="213"/>
        <end position="216"/>
    </location>
    <ligand>
        <name>GTP</name>
        <dbReference type="ChEBI" id="CHEBI:37565"/>
    </ligand>
</feature>
<evidence type="ECO:0000256" key="7">
    <source>
        <dbReference type="ARBA" id="ARBA00022801"/>
    </source>
</evidence>
<dbReference type="GO" id="GO:0043022">
    <property type="term" value="F:ribosome binding"/>
    <property type="evidence" value="ECO:0007669"/>
    <property type="project" value="UniProtKB-ARBA"/>
</dbReference>
<dbReference type="InterPro" id="IPR014100">
    <property type="entry name" value="GTP-bd_Obg/CgtA"/>
</dbReference>
<dbReference type="AlphaFoldDB" id="A0A2N8T3I6"/>
<dbReference type="PANTHER" id="PTHR11702">
    <property type="entry name" value="DEVELOPMENTALLY REGULATED GTP-BINDING PROTEIN-RELATED"/>
    <property type="match status" value="1"/>
</dbReference>
<evidence type="ECO:0000313" key="14">
    <source>
        <dbReference type="EMBL" id="PNG09282.1"/>
    </source>
</evidence>
<dbReference type="GO" id="GO:0042254">
    <property type="term" value="P:ribosome biogenesis"/>
    <property type="evidence" value="ECO:0007669"/>
    <property type="project" value="UniProtKB-UniRule"/>
</dbReference>
<comment type="function">
    <text evidence="10">An essential GTPase which binds GTP, GDP and possibly (p)ppGpp with moderate affinity, with high nucleotide exchange rates and a fairly low GTP hydrolysis rate. Plays a role in control of the cell cycle, stress response, ribosome biogenesis and in those bacteria that undergo differentiation, in morphogenesis control.</text>
</comment>
<protein>
    <recommendedName>
        <fullName evidence="10">GTPase Obg</fullName>
        <ecNumber evidence="10">3.6.5.-</ecNumber>
    </recommendedName>
    <alternativeName>
        <fullName evidence="10">GTP-binding protein Obg</fullName>
    </alternativeName>
</protein>
<dbReference type="Pfam" id="PF01018">
    <property type="entry name" value="GTP1_OBG"/>
    <property type="match status" value="1"/>
</dbReference>
<gene>
    <name evidence="14" type="primary">obgE</name>
    <name evidence="14" type="synonym">cgtA</name>
    <name evidence="10 14" type="synonym">obg</name>
    <name evidence="14" type="synonym">yhbZ</name>
    <name evidence="14" type="ORF">CXK94_12145</name>
</gene>
<dbReference type="NCBIfam" id="NF008956">
    <property type="entry name" value="PRK12299.1"/>
    <property type="match status" value="1"/>
</dbReference>
<dbReference type="InterPro" id="IPR006074">
    <property type="entry name" value="GTP1-OBG_CS"/>
</dbReference>
<dbReference type="PRINTS" id="PR00326">
    <property type="entry name" value="GTP1OBG"/>
</dbReference>
<feature type="binding site" evidence="10">
    <location>
        <position position="173"/>
    </location>
    <ligand>
        <name>Mg(2+)</name>
        <dbReference type="ChEBI" id="CHEBI:18420"/>
    </ligand>
</feature>
<dbReference type="RefSeq" id="WP_102894541.1">
    <property type="nucleotide sequence ID" value="NZ_JAMOHU010000002.1"/>
</dbReference>
<evidence type="ECO:0000256" key="2">
    <source>
        <dbReference type="ARBA" id="ARBA00004496"/>
    </source>
</evidence>
<dbReference type="FunFam" id="2.70.210.12:FF:000001">
    <property type="entry name" value="GTPase Obg"/>
    <property type="match status" value="1"/>
</dbReference>
<evidence type="ECO:0000256" key="1">
    <source>
        <dbReference type="ARBA" id="ARBA00001946"/>
    </source>
</evidence>
<evidence type="ECO:0000313" key="15">
    <source>
        <dbReference type="Proteomes" id="UP000236023"/>
    </source>
</evidence>
<keyword evidence="5 10" id="KW-0479">Metal-binding</keyword>
<keyword evidence="8 10" id="KW-0460">Magnesium</keyword>
<dbReference type="InterPro" id="IPR031167">
    <property type="entry name" value="G_OBG"/>
</dbReference>
<dbReference type="InterPro" id="IPR027417">
    <property type="entry name" value="P-loop_NTPase"/>
</dbReference>
<comment type="subcellular location">
    <subcellularLocation>
        <location evidence="2 10">Cytoplasm</location>
    </subcellularLocation>
</comment>
<feature type="domain" description="Obg" evidence="13">
    <location>
        <begin position="1"/>
        <end position="159"/>
    </location>
</feature>
<dbReference type="GO" id="GO:0000287">
    <property type="term" value="F:magnesium ion binding"/>
    <property type="evidence" value="ECO:0007669"/>
    <property type="project" value="InterPro"/>
</dbReference>
<dbReference type="PROSITE" id="PS51883">
    <property type="entry name" value="OBG"/>
    <property type="match status" value="1"/>
</dbReference>
<evidence type="ECO:0000259" key="12">
    <source>
        <dbReference type="PROSITE" id="PS51710"/>
    </source>
</evidence>
<dbReference type="CDD" id="cd01898">
    <property type="entry name" value="Obg"/>
    <property type="match status" value="1"/>
</dbReference>
<feature type="region of interest" description="Disordered" evidence="11">
    <location>
        <begin position="127"/>
        <end position="148"/>
    </location>
</feature>
<dbReference type="HAMAP" id="MF_01454">
    <property type="entry name" value="GTPase_Obg"/>
    <property type="match status" value="1"/>
</dbReference>
<feature type="binding site" evidence="10">
    <location>
        <begin position="314"/>
        <end position="316"/>
    </location>
    <ligand>
        <name>GTP</name>
        <dbReference type="ChEBI" id="CHEBI:37565"/>
    </ligand>
</feature>
<dbReference type="PROSITE" id="PS00905">
    <property type="entry name" value="GTP1_OBG"/>
    <property type="match status" value="1"/>
</dbReference>
<dbReference type="PANTHER" id="PTHR11702:SF31">
    <property type="entry name" value="MITOCHONDRIAL RIBOSOME-ASSOCIATED GTPASE 2"/>
    <property type="match status" value="1"/>
</dbReference>
<dbReference type="Gene3D" id="2.70.210.12">
    <property type="entry name" value="GTP1/OBG domain"/>
    <property type="match status" value="1"/>
</dbReference>
<feature type="region of interest" description="Disordered" evidence="11">
    <location>
        <begin position="375"/>
        <end position="405"/>
    </location>
</feature>
<evidence type="ECO:0000259" key="13">
    <source>
        <dbReference type="PROSITE" id="PS51883"/>
    </source>
</evidence>
<proteinExistence type="inferred from homology"/>
<feature type="binding site" evidence="10">
    <location>
        <begin position="191"/>
        <end position="195"/>
    </location>
    <ligand>
        <name>GTP</name>
        <dbReference type="ChEBI" id="CHEBI:37565"/>
    </ligand>
</feature>
<evidence type="ECO:0000256" key="10">
    <source>
        <dbReference type="HAMAP-Rule" id="MF_01454"/>
    </source>
</evidence>
<comment type="caution">
    <text evidence="14">The sequence shown here is derived from an EMBL/GenBank/DDBJ whole genome shotgun (WGS) entry which is preliminary data.</text>
</comment>
<comment type="similarity">
    <text evidence="3 10">Belongs to the TRAFAC class OBG-HflX-like GTPase superfamily. OBG GTPase family.</text>
</comment>
<dbReference type="Gene3D" id="3.40.50.300">
    <property type="entry name" value="P-loop containing nucleotide triphosphate hydrolases"/>
    <property type="match status" value="1"/>
</dbReference>
<dbReference type="Pfam" id="PF01926">
    <property type="entry name" value="MMR_HSR1"/>
    <property type="match status" value="1"/>
</dbReference>
<dbReference type="InterPro" id="IPR006169">
    <property type="entry name" value="GTP1_OBG_dom"/>
</dbReference>
<dbReference type="InterPro" id="IPR006073">
    <property type="entry name" value="GTP-bd"/>
</dbReference>
<keyword evidence="7 10" id="KW-0378">Hydrolase</keyword>
<accession>A0A2N8T3I6</accession>
<feature type="binding site" evidence="10">
    <location>
        <position position="193"/>
    </location>
    <ligand>
        <name>Mg(2+)</name>
        <dbReference type="ChEBI" id="CHEBI:18420"/>
    </ligand>
</feature>
<dbReference type="EC" id="3.6.5.-" evidence="10"/>
<evidence type="ECO:0000256" key="9">
    <source>
        <dbReference type="ARBA" id="ARBA00023134"/>
    </source>
</evidence>
<feature type="compositionally biased region" description="Acidic residues" evidence="11">
    <location>
        <begin position="383"/>
        <end position="398"/>
    </location>
</feature>
<dbReference type="PIRSF" id="PIRSF002401">
    <property type="entry name" value="GTP_bd_Obg/CgtA"/>
    <property type="match status" value="1"/>
</dbReference>
<dbReference type="GO" id="GO:0003924">
    <property type="term" value="F:GTPase activity"/>
    <property type="evidence" value="ECO:0007669"/>
    <property type="project" value="UniProtKB-UniRule"/>
</dbReference>
<keyword evidence="9 10" id="KW-0342">GTP-binding</keyword>
<comment type="subunit">
    <text evidence="10">Monomer.</text>
</comment>
<dbReference type="InterPro" id="IPR045086">
    <property type="entry name" value="OBG_GTPase"/>
</dbReference>
<comment type="cofactor">
    <cofactor evidence="1 10">
        <name>Mg(2+)</name>
        <dbReference type="ChEBI" id="CHEBI:18420"/>
    </cofactor>
</comment>